<dbReference type="Gene3D" id="2.60.120.740">
    <property type="match status" value="1"/>
</dbReference>
<dbReference type="Proteomes" id="UP000014760">
    <property type="component" value="Unassembled WGS sequence"/>
</dbReference>
<dbReference type="AlphaFoldDB" id="R7UVT9"/>
<feature type="domain" description="SUEL-type lectin" evidence="5">
    <location>
        <begin position="22"/>
        <end position="113"/>
    </location>
</feature>
<gene>
    <name evidence="6" type="ORF">CAPTEDRAFT_219720</name>
</gene>
<dbReference type="SUPFAM" id="SSF49854">
    <property type="entry name" value="Spermadhesin, CUB domain"/>
    <property type="match status" value="1"/>
</dbReference>
<proteinExistence type="predicted"/>
<keyword evidence="1" id="KW-1015">Disulfide bond</keyword>
<dbReference type="InterPro" id="IPR000859">
    <property type="entry name" value="CUB_dom"/>
</dbReference>
<accession>R7UVT9</accession>
<dbReference type="InterPro" id="IPR043159">
    <property type="entry name" value="Lectin_gal-bd_sf"/>
</dbReference>
<feature type="domain" description="CUB" evidence="4">
    <location>
        <begin position="118"/>
        <end position="247"/>
    </location>
</feature>
<dbReference type="EMBL" id="KB297541">
    <property type="protein sequence ID" value="ELU10382.1"/>
    <property type="molecule type" value="Genomic_DNA"/>
</dbReference>
<evidence type="ECO:0008006" key="9">
    <source>
        <dbReference type="Google" id="ProtNLM"/>
    </source>
</evidence>
<keyword evidence="3" id="KW-0472">Membrane</keyword>
<feature type="transmembrane region" description="Helical" evidence="3">
    <location>
        <begin position="315"/>
        <end position="340"/>
    </location>
</feature>
<name>R7UVT9_CAPTE</name>
<dbReference type="EMBL" id="AMQN01006072">
    <property type="status" value="NOT_ANNOTATED_CDS"/>
    <property type="molecule type" value="Genomic_DNA"/>
</dbReference>
<dbReference type="PANTHER" id="PTHR46780">
    <property type="entry name" value="PROTEIN EVA-1"/>
    <property type="match status" value="1"/>
</dbReference>
<reference evidence="7" key="3">
    <citation type="submission" date="2015-06" db="UniProtKB">
        <authorList>
            <consortium name="EnsemblMetazoa"/>
        </authorList>
    </citation>
    <scope>IDENTIFICATION</scope>
</reference>
<dbReference type="InterPro" id="IPR000922">
    <property type="entry name" value="Lectin_gal-bd_dom"/>
</dbReference>
<evidence type="ECO:0000256" key="1">
    <source>
        <dbReference type="ARBA" id="ARBA00023157"/>
    </source>
</evidence>
<keyword evidence="3" id="KW-0812">Transmembrane</keyword>
<organism evidence="6">
    <name type="scientific">Capitella teleta</name>
    <name type="common">Polychaete worm</name>
    <dbReference type="NCBI Taxonomy" id="283909"/>
    <lineage>
        <taxon>Eukaryota</taxon>
        <taxon>Metazoa</taxon>
        <taxon>Spiralia</taxon>
        <taxon>Lophotrochozoa</taxon>
        <taxon>Annelida</taxon>
        <taxon>Polychaeta</taxon>
        <taxon>Sedentaria</taxon>
        <taxon>Scolecida</taxon>
        <taxon>Capitellidae</taxon>
        <taxon>Capitella</taxon>
    </lineage>
</organism>
<keyword evidence="3" id="KW-1133">Transmembrane helix</keyword>
<sequence>MIRVALRINGEPLIQGEGVHQFCERETYEASCPGANEVILMTSAIYGRMRIGRCVTVNRGSLGCQKDVLRRLDSICSGRRQCSLDISDLHEVYNIRPCPGDLMSYLEATYTCVKATQCGNTRCDGGGGFLRVMSPSGYLASVVTSENGCGDASCPWVIQPKAGQRLNLTFYPFVELSREQIQSHYCHHFATVTDKITMISSDITVCDVMKTRTLSMTTSASADVEIRVYSGSEQSTQGHFVMKYEAVGCPEVEAPSNGWVQHNGDTLSVGCNHTQQAWHLTCTGTSWAGKIGRCHPVQGAVQGWTISDALEDAGLLVVVAIGVALGVILGFLMLAIAIVYMKRKQHRSHYERAGVLIPQTPPVDSHDGCKHYDRSPRFSDKMSVDDGSIYRTYQSRGGSFRGDPRNRPVLTSVSVPEPPNCPHAHTDLSTMKIRDHVYESPHLSAGGLVAVHNNSTVKPVMTT</sequence>
<evidence type="ECO:0000256" key="2">
    <source>
        <dbReference type="PROSITE-ProRule" id="PRU00059"/>
    </source>
</evidence>
<evidence type="ECO:0000259" key="5">
    <source>
        <dbReference type="PROSITE" id="PS50228"/>
    </source>
</evidence>
<dbReference type="EnsemblMetazoa" id="CapteT219720">
    <property type="protein sequence ID" value="CapteP219720"/>
    <property type="gene ID" value="CapteG219720"/>
</dbReference>
<evidence type="ECO:0000256" key="3">
    <source>
        <dbReference type="SAM" id="Phobius"/>
    </source>
</evidence>
<dbReference type="OrthoDB" id="6319724at2759"/>
<reference evidence="6 8" key="2">
    <citation type="journal article" date="2013" name="Nature">
        <title>Insights into bilaterian evolution from three spiralian genomes.</title>
        <authorList>
            <person name="Simakov O."/>
            <person name="Marletaz F."/>
            <person name="Cho S.J."/>
            <person name="Edsinger-Gonzales E."/>
            <person name="Havlak P."/>
            <person name="Hellsten U."/>
            <person name="Kuo D.H."/>
            <person name="Larsson T."/>
            <person name="Lv J."/>
            <person name="Arendt D."/>
            <person name="Savage R."/>
            <person name="Osoegawa K."/>
            <person name="de Jong P."/>
            <person name="Grimwood J."/>
            <person name="Chapman J.A."/>
            <person name="Shapiro H."/>
            <person name="Aerts A."/>
            <person name="Otillar R.P."/>
            <person name="Terry A.Y."/>
            <person name="Boore J.L."/>
            <person name="Grigoriev I.V."/>
            <person name="Lindberg D.R."/>
            <person name="Seaver E.C."/>
            <person name="Weisblat D.A."/>
            <person name="Putnam N.H."/>
            <person name="Rokhsar D.S."/>
        </authorList>
    </citation>
    <scope>NUCLEOTIDE SEQUENCE</scope>
    <source>
        <strain evidence="6 8">I ESC-2004</strain>
    </source>
</reference>
<dbReference type="PROSITE" id="PS01180">
    <property type="entry name" value="CUB"/>
    <property type="match status" value="1"/>
</dbReference>
<evidence type="ECO:0000313" key="8">
    <source>
        <dbReference type="Proteomes" id="UP000014760"/>
    </source>
</evidence>
<keyword evidence="8" id="KW-1185">Reference proteome</keyword>
<dbReference type="PROSITE" id="PS50228">
    <property type="entry name" value="SUEL_LECTIN"/>
    <property type="match status" value="1"/>
</dbReference>
<dbReference type="Pfam" id="PF02140">
    <property type="entry name" value="SUEL_Lectin"/>
    <property type="match status" value="1"/>
</dbReference>
<evidence type="ECO:0000259" key="4">
    <source>
        <dbReference type="PROSITE" id="PS01180"/>
    </source>
</evidence>
<dbReference type="CDD" id="cd22823">
    <property type="entry name" value="Gal_Rha_Lectin"/>
    <property type="match status" value="1"/>
</dbReference>
<reference evidence="8" key="1">
    <citation type="submission" date="2012-12" db="EMBL/GenBank/DDBJ databases">
        <authorList>
            <person name="Hellsten U."/>
            <person name="Grimwood J."/>
            <person name="Chapman J.A."/>
            <person name="Shapiro H."/>
            <person name="Aerts A."/>
            <person name="Otillar R.P."/>
            <person name="Terry A.Y."/>
            <person name="Boore J.L."/>
            <person name="Simakov O."/>
            <person name="Marletaz F."/>
            <person name="Cho S.-J."/>
            <person name="Edsinger-Gonzales E."/>
            <person name="Havlak P."/>
            <person name="Kuo D.-H."/>
            <person name="Larsson T."/>
            <person name="Lv J."/>
            <person name="Arendt D."/>
            <person name="Savage R."/>
            <person name="Osoegawa K."/>
            <person name="de Jong P."/>
            <person name="Lindberg D.R."/>
            <person name="Seaver E.C."/>
            <person name="Weisblat D.A."/>
            <person name="Putnam N.H."/>
            <person name="Grigoriev I.V."/>
            <person name="Rokhsar D.S."/>
        </authorList>
    </citation>
    <scope>NUCLEOTIDE SEQUENCE</scope>
    <source>
        <strain evidence="8">I ESC-2004</strain>
    </source>
</reference>
<protein>
    <recommendedName>
        <fullName evidence="9">SUEL-type lectin domain-containing protein</fullName>
    </recommendedName>
</protein>
<evidence type="ECO:0000313" key="6">
    <source>
        <dbReference type="EMBL" id="ELU10382.1"/>
    </source>
</evidence>
<evidence type="ECO:0000313" key="7">
    <source>
        <dbReference type="EnsemblMetazoa" id="CapteP219720"/>
    </source>
</evidence>
<dbReference type="HOGENOM" id="CLU_029488_4_0_1"/>
<comment type="caution">
    <text evidence="2">Lacks conserved residue(s) required for the propagation of feature annotation.</text>
</comment>
<dbReference type="GO" id="GO:0030246">
    <property type="term" value="F:carbohydrate binding"/>
    <property type="evidence" value="ECO:0007669"/>
    <property type="project" value="InterPro"/>
</dbReference>
<dbReference type="Gene3D" id="2.60.120.290">
    <property type="entry name" value="Spermadhesin, CUB domain"/>
    <property type="match status" value="1"/>
</dbReference>
<dbReference type="InterPro" id="IPR035914">
    <property type="entry name" value="Sperma_CUB_dom_sf"/>
</dbReference>